<accession>A0AAU9KG68</accession>
<reference evidence="3" key="1">
    <citation type="submission" date="2021-09" db="EMBL/GenBank/DDBJ databases">
        <authorList>
            <consortium name="AG Swart"/>
            <person name="Singh M."/>
            <person name="Singh A."/>
            <person name="Seah K."/>
            <person name="Emmerich C."/>
        </authorList>
    </citation>
    <scope>NUCLEOTIDE SEQUENCE</scope>
    <source>
        <strain evidence="3">ATCC30299</strain>
    </source>
</reference>
<organism evidence="3 4">
    <name type="scientific">Blepharisma stoltei</name>
    <dbReference type="NCBI Taxonomy" id="1481888"/>
    <lineage>
        <taxon>Eukaryota</taxon>
        <taxon>Sar</taxon>
        <taxon>Alveolata</taxon>
        <taxon>Ciliophora</taxon>
        <taxon>Postciliodesmatophora</taxon>
        <taxon>Heterotrichea</taxon>
        <taxon>Heterotrichida</taxon>
        <taxon>Blepharismidae</taxon>
        <taxon>Blepharisma</taxon>
    </lineage>
</organism>
<dbReference type="EMBL" id="CAJZBQ010000063">
    <property type="protein sequence ID" value="CAG9335779.1"/>
    <property type="molecule type" value="Genomic_DNA"/>
</dbReference>
<dbReference type="Proteomes" id="UP001162131">
    <property type="component" value="Unassembled WGS sequence"/>
</dbReference>
<evidence type="ECO:0000313" key="3">
    <source>
        <dbReference type="EMBL" id="CAG9335779.1"/>
    </source>
</evidence>
<keyword evidence="4" id="KW-1185">Reference proteome</keyword>
<evidence type="ECO:0000256" key="2">
    <source>
        <dbReference type="SAM" id="MobiDB-lite"/>
    </source>
</evidence>
<gene>
    <name evidence="3" type="ORF">BSTOLATCC_MIC65101</name>
</gene>
<evidence type="ECO:0000256" key="1">
    <source>
        <dbReference type="SAM" id="Coils"/>
    </source>
</evidence>
<evidence type="ECO:0000313" key="4">
    <source>
        <dbReference type="Proteomes" id="UP001162131"/>
    </source>
</evidence>
<protein>
    <submittedName>
        <fullName evidence="3">Uncharacterized protein</fullName>
    </submittedName>
</protein>
<keyword evidence="1" id="KW-0175">Coiled coil</keyword>
<dbReference type="AlphaFoldDB" id="A0AAU9KG68"/>
<name>A0AAU9KG68_9CILI</name>
<feature type="region of interest" description="Disordered" evidence="2">
    <location>
        <begin position="704"/>
        <end position="743"/>
    </location>
</feature>
<comment type="caution">
    <text evidence="3">The sequence shown here is derived from an EMBL/GenBank/DDBJ whole genome shotgun (WGS) entry which is preliminary data.</text>
</comment>
<proteinExistence type="predicted"/>
<sequence length="784" mass="91930">MSSLTYFRPDVLFQQTEVSQRNDAQLKRESRIQQIKDQLNEEFQMTLHFATQDPTHPSTIRKLKEEYNKLAFKNKQKTQTLEQLKIEWKLLNPPKIKQDSRFLTSSTLSQRQITCCSSFKFNEGDYEDLIANLKEEISKTTELLSVEDNVTEQLEFMKDLEKKDYLKLQTKLDELRFQTGKILRFEEEILETQTKADNQLILALTEMKSTKHEIEKEKVNREEKIESMVRKEEKLKSNIATLAHRFSENMVLYEENNELRISLEKELEIATQDYSRLKSQNKQFQAQLEFYNTEFEKIKQIVKESGCLGADPQLVASYTPQEIASALFSMISIESQLQKRFVELTSIHNSLKSKCETIFIELKELKEEAKFSDKIEEIKNKAHIIMKNDEITTNELLSSIDEVNGNSARAEIIKKYEKFSVYSIKYLISVFTKMWKQIEMVASKASQPDSMNVYLNRSRRLFRDLQEGLTPKSHTKALTQLTRFENRRRKTVKVNEAPPKLETEIIEPVKTEINPYSKQELIKDYHEIFHMNNDIASMFATEVLKSIVSKYFLEKNDITSLLKEFGQDNNLDELRLEYLHKLYSEANKNLTKKFAFSIESLLSALNTVQRFVQDESIKISEIDIESLQKKATQNSISNITRTIKRRHSTKHTVEDLIKSVFQFKLKTIRQKKELRPKLKADFEDFVKSVKFDWNKNKDLQTNSDKFMGQLESDSDEEETEAKSKESFPEVNKTSTSKSVMKARNGSLSMINLPRIGKRYRAMSEIREIESKIQSVKHFESLKKF</sequence>
<feature type="coiled-coil region" evidence="1">
    <location>
        <begin position="211"/>
        <end position="301"/>
    </location>
</feature>